<evidence type="ECO:0000313" key="3">
    <source>
        <dbReference type="Proteomes" id="UP000575083"/>
    </source>
</evidence>
<name>A0A7X0U8Z8_9BURK</name>
<proteinExistence type="predicted"/>
<reference evidence="2 3" key="1">
    <citation type="submission" date="2020-08" db="EMBL/GenBank/DDBJ databases">
        <title>Functional genomics of gut bacteria from endangered species of beetles.</title>
        <authorList>
            <person name="Carlos-Shanley C."/>
        </authorList>
    </citation>
    <scope>NUCLEOTIDE SEQUENCE [LARGE SCALE GENOMIC DNA]</scope>
    <source>
        <strain evidence="2 3">S00198</strain>
    </source>
</reference>
<evidence type="ECO:0000256" key="1">
    <source>
        <dbReference type="SAM" id="SignalP"/>
    </source>
</evidence>
<comment type="caution">
    <text evidence="2">The sequence shown here is derived from an EMBL/GenBank/DDBJ whole genome shotgun (WGS) entry which is preliminary data.</text>
</comment>
<evidence type="ECO:0000313" key="2">
    <source>
        <dbReference type="EMBL" id="MBB6558990.1"/>
    </source>
</evidence>
<feature type="chain" id="PRO_5031179049" description="CopG protein" evidence="1">
    <location>
        <begin position="29"/>
        <end position="165"/>
    </location>
</feature>
<dbReference type="AlphaFoldDB" id="A0A7X0U8Z8"/>
<gene>
    <name evidence="2" type="ORF">HNP48_001654</name>
</gene>
<evidence type="ECO:0008006" key="4">
    <source>
        <dbReference type="Google" id="ProtNLM"/>
    </source>
</evidence>
<dbReference type="PROSITE" id="PS51318">
    <property type="entry name" value="TAT"/>
    <property type="match status" value="1"/>
</dbReference>
<feature type="signal peptide" evidence="1">
    <location>
        <begin position="1"/>
        <end position="28"/>
    </location>
</feature>
<dbReference type="EMBL" id="JACHLK010000002">
    <property type="protein sequence ID" value="MBB6558990.1"/>
    <property type="molecule type" value="Genomic_DNA"/>
</dbReference>
<sequence>MTHTPTASTRRAWLALLAASALPWAAGAAAPTPVEVWKDPNCGCCQDWVDHMQANGFAVKVHDTGNNAVRARLGLPQKLGSCHTALVGGYLVEGHVPASDVRALLQQKPDALGLAVPGMPIGSPGMDGPAYGGRKDSYAVLLVARNGSTRVFKNYPGNAGKKEST</sequence>
<dbReference type="Proteomes" id="UP000575083">
    <property type="component" value="Unassembled WGS sequence"/>
</dbReference>
<dbReference type="InterPro" id="IPR036249">
    <property type="entry name" value="Thioredoxin-like_sf"/>
</dbReference>
<accession>A0A7X0U8Z8</accession>
<dbReference type="RefSeq" id="WP_184856392.1">
    <property type="nucleotide sequence ID" value="NZ_JACHLK010000002.1"/>
</dbReference>
<keyword evidence="3" id="KW-1185">Reference proteome</keyword>
<dbReference type="InterPro" id="IPR006311">
    <property type="entry name" value="TAT_signal"/>
</dbReference>
<keyword evidence="1" id="KW-0732">Signal</keyword>
<protein>
    <recommendedName>
        <fullName evidence="4">CopG protein</fullName>
    </recommendedName>
</protein>
<dbReference type="InterPro" id="IPR007332">
    <property type="entry name" value="DUF411"/>
</dbReference>
<dbReference type="SUPFAM" id="SSF52833">
    <property type="entry name" value="Thioredoxin-like"/>
    <property type="match status" value="1"/>
</dbReference>
<dbReference type="Pfam" id="PF04214">
    <property type="entry name" value="DUF411"/>
    <property type="match status" value="1"/>
</dbReference>
<organism evidence="2 3">
    <name type="scientific">Acidovorax soli</name>
    <dbReference type="NCBI Taxonomy" id="592050"/>
    <lineage>
        <taxon>Bacteria</taxon>
        <taxon>Pseudomonadati</taxon>
        <taxon>Pseudomonadota</taxon>
        <taxon>Betaproteobacteria</taxon>
        <taxon>Burkholderiales</taxon>
        <taxon>Comamonadaceae</taxon>
        <taxon>Acidovorax</taxon>
    </lineage>
</organism>